<protein>
    <recommendedName>
        <fullName evidence="4">Sulfatase N-terminal domain-containing protein</fullName>
    </recommendedName>
</protein>
<gene>
    <name evidence="2" type="ORF">SEUCBS140593_000787</name>
</gene>
<dbReference type="InterPro" id="IPR050738">
    <property type="entry name" value="Sulfatase"/>
</dbReference>
<dbReference type="EMBL" id="CAWUHD010000004">
    <property type="protein sequence ID" value="CAK7210301.1"/>
    <property type="molecule type" value="Genomic_DNA"/>
</dbReference>
<comment type="caution">
    <text evidence="2">The sequence shown here is derived from an EMBL/GenBank/DDBJ whole genome shotgun (WGS) entry which is preliminary data.</text>
</comment>
<evidence type="ECO:0000313" key="2">
    <source>
        <dbReference type="EMBL" id="CAK7210301.1"/>
    </source>
</evidence>
<keyword evidence="3" id="KW-1185">Reference proteome</keyword>
<evidence type="ECO:0008006" key="4">
    <source>
        <dbReference type="Google" id="ProtNLM"/>
    </source>
</evidence>
<dbReference type="Proteomes" id="UP001642482">
    <property type="component" value="Unassembled WGS sequence"/>
</dbReference>
<dbReference type="SUPFAM" id="SSF53649">
    <property type="entry name" value="Alkaline phosphatase-like"/>
    <property type="match status" value="2"/>
</dbReference>
<sequence length="142" mass="15770">MTFSSDIGCYGSKIEMPNIDRLAGKGLRLLNHHTAAPCSPTHAMLPSRPIPAATSQARPISRFRGKNVHATRIKLWVPYFERGEAAEPPTARDGDCWALHPLKEPVRWELFNVTVDPDETLNLAADCYKEHSPEVRDVALVG</sequence>
<reference evidence="2 3" key="1">
    <citation type="submission" date="2024-01" db="EMBL/GenBank/DDBJ databases">
        <authorList>
            <person name="Allen C."/>
            <person name="Tagirdzhanova G."/>
        </authorList>
    </citation>
    <scope>NUCLEOTIDE SEQUENCE [LARGE SCALE GENOMIC DNA]</scope>
</reference>
<evidence type="ECO:0000313" key="3">
    <source>
        <dbReference type="Proteomes" id="UP001642482"/>
    </source>
</evidence>
<comment type="similarity">
    <text evidence="1">Belongs to the sulfatase family.</text>
</comment>
<evidence type="ECO:0000256" key="1">
    <source>
        <dbReference type="ARBA" id="ARBA00008779"/>
    </source>
</evidence>
<dbReference type="PANTHER" id="PTHR42693:SF33">
    <property type="entry name" value="ARYLSULFATASE"/>
    <property type="match status" value="1"/>
</dbReference>
<name>A0ABP0ASS7_9PEZI</name>
<organism evidence="2 3">
    <name type="scientific">Sporothrix eucalyptigena</name>
    <dbReference type="NCBI Taxonomy" id="1812306"/>
    <lineage>
        <taxon>Eukaryota</taxon>
        <taxon>Fungi</taxon>
        <taxon>Dikarya</taxon>
        <taxon>Ascomycota</taxon>
        <taxon>Pezizomycotina</taxon>
        <taxon>Sordariomycetes</taxon>
        <taxon>Sordariomycetidae</taxon>
        <taxon>Ophiostomatales</taxon>
        <taxon>Ophiostomataceae</taxon>
        <taxon>Sporothrix</taxon>
    </lineage>
</organism>
<dbReference type="InterPro" id="IPR017850">
    <property type="entry name" value="Alkaline_phosphatase_core_sf"/>
</dbReference>
<dbReference type="Gene3D" id="3.40.720.10">
    <property type="entry name" value="Alkaline Phosphatase, subunit A"/>
    <property type="match status" value="1"/>
</dbReference>
<dbReference type="PANTHER" id="PTHR42693">
    <property type="entry name" value="ARYLSULFATASE FAMILY MEMBER"/>
    <property type="match status" value="1"/>
</dbReference>
<accession>A0ABP0ASS7</accession>
<proteinExistence type="inferred from homology"/>